<feature type="binding site" evidence="8">
    <location>
        <begin position="500"/>
        <end position="502"/>
    </location>
    <ligand>
        <name>substrate</name>
    </ligand>
</feature>
<feature type="domain" description="PurM-like N-terminal" evidence="9">
    <location>
        <begin position="631"/>
        <end position="731"/>
    </location>
</feature>
<comment type="similarity">
    <text evidence="8">Belongs to the FGAMS family.</text>
</comment>
<dbReference type="InterPro" id="IPR036676">
    <property type="entry name" value="PurM-like_C_sf"/>
</dbReference>
<organism evidence="12 13">
    <name type="scientific">candidate division WOR_3 bacterium SM23_42</name>
    <dbReference type="NCBI Taxonomy" id="1703779"/>
    <lineage>
        <taxon>Bacteria</taxon>
        <taxon>Bacteria division WOR-3</taxon>
    </lineage>
</organism>
<evidence type="ECO:0000256" key="5">
    <source>
        <dbReference type="ARBA" id="ARBA00022755"/>
    </source>
</evidence>
<comment type="caution">
    <text evidence="12">The sequence shown here is derived from an EMBL/GenBank/DDBJ whole genome shotgun (WGS) entry which is preliminary data.</text>
</comment>
<comment type="catalytic activity">
    <reaction evidence="8">
        <text>N(2)-formyl-N(1)-(5-phospho-beta-D-ribosyl)glycinamide + L-glutamine + ATP + H2O = 2-formamido-N(1)-(5-O-phospho-beta-D-ribosyl)acetamidine + L-glutamate + ADP + phosphate + H(+)</text>
        <dbReference type="Rhea" id="RHEA:17129"/>
        <dbReference type="ChEBI" id="CHEBI:15377"/>
        <dbReference type="ChEBI" id="CHEBI:15378"/>
        <dbReference type="ChEBI" id="CHEBI:29985"/>
        <dbReference type="ChEBI" id="CHEBI:30616"/>
        <dbReference type="ChEBI" id="CHEBI:43474"/>
        <dbReference type="ChEBI" id="CHEBI:58359"/>
        <dbReference type="ChEBI" id="CHEBI:147286"/>
        <dbReference type="ChEBI" id="CHEBI:147287"/>
        <dbReference type="ChEBI" id="CHEBI:456216"/>
        <dbReference type="EC" id="6.3.5.3"/>
    </reaction>
</comment>
<dbReference type="Pfam" id="PF18072">
    <property type="entry name" value="FGAR-AT_linker"/>
    <property type="match status" value="1"/>
</dbReference>
<dbReference type="SUPFAM" id="SSF56042">
    <property type="entry name" value="PurM C-terminal domain-like"/>
    <property type="match status" value="2"/>
</dbReference>
<dbReference type="InterPro" id="IPR016188">
    <property type="entry name" value="PurM-like_N"/>
</dbReference>
<dbReference type="GO" id="GO:0004642">
    <property type="term" value="F:phosphoribosylformylglycinamidine synthase activity"/>
    <property type="evidence" value="ECO:0007669"/>
    <property type="project" value="UniProtKB-UniRule"/>
</dbReference>
<protein>
    <recommendedName>
        <fullName evidence="8">Phosphoribosylformylglycinamidine synthase subunit PurL</fullName>
        <shortName evidence="8">FGAM synthase</shortName>
        <ecNumber evidence="8">6.3.5.3</ecNumber>
    </recommendedName>
    <alternativeName>
        <fullName evidence="8">Formylglycinamide ribonucleotide amidotransferase subunit II</fullName>
        <shortName evidence="8">FGAR amidotransferase II</shortName>
        <shortName evidence="8">FGAR-AT II</shortName>
    </alternativeName>
    <alternativeName>
        <fullName evidence="8">Glutamine amidotransferase PurL</fullName>
    </alternativeName>
    <alternativeName>
        <fullName evidence="8">Phosphoribosylformylglycinamidine synthase subunit II</fullName>
    </alternativeName>
</protein>
<feature type="domain" description="PurM-like C-terminal" evidence="10">
    <location>
        <begin position="393"/>
        <end position="545"/>
    </location>
</feature>
<keyword evidence="2 8" id="KW-0436">Ligase</keyword>
<feature type="binding site" evidence="8">
    <location>
        <position position="727"/>
    </location>
    <ligand>
        <name>ATP</name>
        <dbReference type="ChEBI" id="CHEBI:30616"/>
    </ligand>
</feature>
<dbReference type="GO" id="GO:0006189">
    <property type="term" value="P:'de novo' IMP biosynthetic process"/>
    <property type="evidence" value="ECO:0007669"/>
    <property type="project" value="UniProtKB-UniRule"/>
</dbReference>
<evidence type="ECO:0000259" key="10">
    <source>
        <dbReference type="Pfam" id="PF02769"/>
    </source>
</evidence>
<evidence type="ECO:0000256" key="6">
    <source>
        <dbReference type="ARBA" id="ARBA00022840"/>
    </source>
</evidence>
<evidence type="ECO:0000313" key="12">
    <source>
        <dbReference type="EMBL" id="KPK64114.1"/>
    </source>
</evidence>
<feature type="binding site" evidence="8">
    <location>
        <position position="276"/>
    </location>
    <ligand>
        <name>Mg(2+)</name>
        <dbReference type="ChEBI" id="CHEBI:18420"/>
        <label>1</label>
    </ligand>
</feature>
<keyword evidence="4 8" id="KW-0547">Nucleotide-binding</keyword>
<gene>
    <name evidence="8" type="primary">purL</name>
    <name evidence="12" type="ORF">AMJ83_03705</name>
</gene>
<feature type="binding site" evidence="8">
    <location>
        <position position="299"/>
    </location>
    <ligand>
        <name>substrate</name>
    </ligand>
</feature>
<keyword evidence="7 8" id="KW-0460">Magnesium</keyword>
<feature type="active site" description="Proton acceptor" evidence="8">
    <location>
        <position position="278"/>
    </location>
</feature>
<comment type="caution">
    <text evidence="8">Lacks conserved residue(s) required for the propagation of feature annotation.</text>
</comment>
<evidence type="ECO:0000259" key="9">
    <source>
        <dbReference type="Pfam" id="PF00586"/>
    </source>
</evidence>
<dbReference type="EMBL" id="LJUJ01000005">
    <property type="protein sequence ID" value="KPK64114.1"/>
    <property type="molecule type" value="Genomic_DNA"/>
</dbReference>
<dbReference type="InterPro" id="IPR010074">
    <property type="entry name" value="PRibForGlyAmidine_synth_PurL"/>
</dbReference>
<dbReference type="CDD" id="cd02203">
    <property type="entry name" value="PurL_repeat1"/>
    <property type="match status" value="1"/>
</dbReference>
<dbReference type="InterPro" id="IPR003850">
    <property type="entry name" value="PurS"/>
</dbReference>
<dbReference type="Pfam" id="PF02700">
    <property type="entry name" value="PurS"/>
    <property type="match status" value="1"/>
</dbReference>
<dbReference type="Gene3D" id="1.10.8.750">
    <property type="entry name" value="Phosphoribosylformylglycinamidine synthase, linker domain"/>
    <property type="match status" value="1"/>
</dbReference>
<dbReference type="PANTHER" id="PTHR43555">
    <property type="entry name" value="PHOSPHORIBOSYLFORMYLGLYCINAMIDINE SYNTHASE SUBUNIT PURL"/>
    <property type="match status" value="1"/>
</dbReference>
<keyword evidence="3 8" id="KW-0479">Metal-binding</keyword>
<dbReference type="GO" id="GO:0005524">
    <property type="term" value="F:ATP binding"/>
    <property type="evidence" value="ECO:0007669"/>
    <property type="project" value="UniProtKB-UniRule"/>
</dbReference>
<evidence type="ECO:0000256" key="3">
    <source>
        <dbReference type="ARBA" id="ARBA00022723"/>
    </source>
</evidence>
<dbReference type="GO" id="GO:0005737">
    <property type="term" value="C:cytoplasm"/>
    <property type="evidence" value="ECO:0007669"/>
    <property type="project" value="UniProtKB-SubCell"/>
</dbReference>
<evidence type="ECO:0000313" key="13">
    <source>
        <dbReference type="Proteomes" id="UP000051373"/>
    </source>
</evidence>
<dbReference type="NCBIfam" id="TIGR01736">
    <property type="entry name" value="FGAM_synth_II"/>
    <property type="match status" value="1"/>
</dbReference>
<dbReference type="Gene3D" id="3.90.650.10">
    <property type="entry name" value="PurM-like C-terminal domain"/>
    <property type="match status" value="2"/>
</dbReference>
<keyword evidence="5 8" id="KW-0658">Purine biosynthesis</keyword>
<keyword evidence="6 8" id="KW-0067">ATP-binding</keyword>
<comment type="function">
    <text evidence="8">Part of the phosphoribosylformylglycinamidine synthase complex involved in the purines biosynthetic pathway. Catalyzes the ATP-dependent conversion of formylglycinamide ribonucleotide (FGAR) and glutamine to yield formylglycinamidine ribonucleotide (FGAM) and glutamate. The FGAM synthase complex is composed of three subunits. PurQ produces an ammonia molecule by converting glutamine to glutamate. PurL transfers the ammonia molecule to FGAR to form FGAM in an ATP-dependent manner. PurS interacts with PurQ and PurL and is thought to assist in the transfer of the ammonia molecule from PurQ to PurL.</text>
</comment>
<dbReference type="InterPro" id="IPR036604">
    <property type="entry name" value="PurS-like_sf"/>
</dbReference>
<evidence type="ECO:0000256" key="8">
    <source>
        <dbReference type="HAMAP-Rule" id="MF_00420"/>
    </source>
</evidence>
<keyword evidence="1 8" id="KW-0963">Cytoplasm</keyword>
<dbReference type="PANTHER" id="PTHR43555:SF1">
    <property type="entry name" value="PHOSPHORIBOSYLFORMYLGLYCINAMIDINE SYNTHASE SUBUNIT PURL"/>
    <property type="match status" value="1"/>
</dbReference>
<comment type="subunit">
    <text evidence="8">Monomer. Part of the FGAM synthase complex composed of 1 PurL, 1 PurQ and 2 PurS subunits.</text>
</comment>
<dbReference type="GO" id="GO:0000287">
    <property type="term" value="F:magnesium ion binding"/>
    <property type="evidence" value="ECO:0007669"/>
    <property type="project" value="UniProtKB-UniRule"/>
</dbReference>
<feature type="binding site" evidence="8">
    <location>
        <position position="730"/>
    </location>
    <ligand>
        <name>substrate</name>
    </ligand>
</feature>
<dbReference type="InterPro" id="IPR010918">
    <property type="entry name" value="PurM-like_C_dom"/>
</dbReference>
<evidence type="ECO:0000256" key="1">
    <source>
        <dbReference type="ARBA" id="ARBA00022490"/>
    </source>
</evidence>
<dbReference type="HAMAP" id="MF_00420">
    <property type="entry name" value="PurL_2"/>
    <property type="match status" value="1"/>
</dbReference>
<evidence type="ECO:0000256" key="7">
    <source>
        <dbReference type="ARBA" id="ARBA00022842"/>
    </source>
</evidence>
<dbReference type="Gene3D" id="3.30.1280.10">
    <property type="entry name" value="Phosphoribosylformylglycinamidine synthase subunit PurS"/>
    <property type="match status" value="2"/>
</dbReference>
<feature type="domain" description="Phosphoribosylformylglycinamidine synthase linker" evidence="11">
    <location>
        <begin position="170"/>
        <end position="219"/>
    </location>
</feature>
<feature type="domain" description="PurM-like C-terminal" evidence="10">
    <location>
        <begin position="772"/>
        <end position="915"/>
    </location>
</feature>
<feature type="binding site" evidence="8">
    <location>
        <position position="274"/>
    </location>
    <ligand>
        <name>ATP</name>
        <dbReference type="ChEBI" id="CHEBI:30616"/>
    </ligand>
</feature>
<feature type="domain" description="PurM-like N-terminal" evidence="9">
    <location>
        <begin position="258"/>
        <end position="383"/>
    </location>
</feature>
<comment type="pathway">
    <text evidence="8">Purine metabolism; IMP biosynthesis via de novo pathway; 5-amino-1-(5-phospho-D-ribosyl)imidazole from N(2)-formyl-N(1)-(5-phospho-D-ribosyl)glycinamide: step 1/2.</text>
</comment>
<dbReference type="Proteomes" id="UP000051373">
    <property type="component" value="Unassembled WGS sequence"/>
</dbReference>
<dbReference type="Pfam" id="PF02769">
    <property type="entry name" value="AIRS_C"/>
    <property type="match status" value="2"/>
</dbReference>
<feature type="binding site" evidence="8">
    <location>
        <position position="690"/>
    </location>
    <ligand>
        <name>ATP</name>
        <dbReference type="ChEBI" id="CHEBI:30616"/>
    </ligand>
</feature>
<dbReference type="InterPro" id="IPR041609">
    <property type="entry name" value="PurL_linker"/>
</dbReference>
<proteinExistence type="inferred from homology"/>
<feature type="binding site" evidence="8">
    <location>
        <position position="300"/>
    </location>
    <ligand>
        <name>Mg(2+)</name>
        <dbReference type="ChEBI" id="CHEBI:18420"/>
        <label>2</label>
    </ligand>
</feature>
<dbReference type="CDD" id="cd02204">
    <property type="entry name" value="PurL_repeat2"/>
    <property type="match status" value="1"/>
</dbReference>
<dbReference type="EC" id="6.3.5.3" evidence="8"/>
<dbReference type="UniPathway" id="UPA00074">
    <property type="reaction ID" value="UER00128"/>
</dbReference>
<feature type="active site" evidence="8">
    <location>
        <position position="215"/>
    </location>
</feature>
<dbReference type="SUPFAM" id="SSF82697">
    <property type="entry name" value="PurS-like"/>
    <property type="match status" value="2"/>
</dbReference>
<dbReference type="InterPro" id="IPR036921">
    <property type="entry name" value="PurM-like_N_sf"/>
</dbReference>
<accession>A0A0S8FVJ0</accession>
<dbReference type="STRING" id="1703779.AMJ83_03705"/>
<dbReference type="SUPFAM" id="SSF55326">
    <property type="entry name" value="PurM N-terminal domain-like"/>
    <property type="match status" value="2"/>
</dbReference>
<dbReference type="AlphaFoldDB" id="A0A0S8FVJ0"/>
<comment type="subcellular location">
    <subcellularLocation>
        <location evidence="8">Cytoplasm</location>
    </subcellularLocation>
</comment>
<dbReference type="PATRIC" id="fig|1703779.3.peg.814"/>
<evidence type="ECO:0000256" key="4">
    <source>
        <dbReference type="ARBA" id="ARBA00022741"/>
    </source>
</evidence>
<evidence type="ECO:0000256" key="2">
    <source>
        <dbReference type="ARBA" id="ARBA00022598"/>
    </source>
</evidence>
<evidence type="ECO:0000259" key="11">
    <source>
        <dbReference type="Pfam" id="PF18072"/>
    </source>
</evidence>
<dbReference type="Gene3D" id="3.30.1330.10">
    <property type="entry name" value="PurM-like, N-terminal domain"/>
    <property type="match status" value="2"/>
</dbReference>
<feature type="binding site" evidence="8">
    <location>
        <position position="430"/>
    </location>
    <ligand>
        <name>substrate</name>
    </ligand>
</feature>
<reference evidence="12 13" key="1">
    <citation type="journal article" date="2015" name="Microbiome">
        <title>Genomic resolution of linkages in carbon, nitrogen, and sulfur cycling among widespread estuary sediment bacteria.</title>
        <authorList>
            <person name="Baker B.J."/>
            <person name="Lazar C.S."/>
            <person name="Teske A.P."/>
            <person name="Dick G.J."/>
        </authorList>
    </citation>
    <scope>NUCLEOTIDE SEQUENCE [LARGE SCALE GENOMIC DNA]</scope>
    <source>
        <strain evidence="12">SM23_42</strain>
    </source>
</reference>
<sequence length="938" mass="103995">MANQSFRIEIVRKADPRGNFIKESFHSFGLVGVEHVSVSDIYYVIGNLSDEQIELIAQDLLCDPVVEQYNIDGTSDSKDGFEILYNPGVTDPKEESVRKAIADLGIEVASVKTGNNYVIEGDFKRERLVECAELFLYNPLIQHIKRGDEEVYNPPPYQLRILHIDLNGDLMKLSRDMGLSLSETEMDTIKRYFEEEERKPTDVELETIAQTWSEHCRHKTFLGKILFDGEQIDNLLKNTIMKATNDIKHPMCLSVFHDNSGVIDFDDEYGVCFKVETHNHPSALEPYGGAATGIGGVIRDILGTGLGAKPIMNTDVFCFGLPDFDYHNLPGGILHPKTIIKGVIRGVRDYGNRMGIPTASGAIYFDDAYLYNPLVYCGCVGLIRKERIDKNAKSGDAVVLVGGKTGRDGIHGVTFASAELSGKSEKSCVQIGNPIMEKRVMDCLLKVSEEGILHSVTDCGGGGLSSAVGEMGKETGVKVYLDRVPLKYKGLSPREIWISESQERMILAVPRDTLQRVIEIFEQEGVEATVIGEFTDKKRLVLYYKENKVCDMAMHFLHNGLPMPVKKAKRRAKREQEVDLPKPIDFNSLILEIVSSLNTCSREWVIREYDHEVQGASVIKPLVGVSGIGPQDAVVIRPRLDKKKGIVVSCGLNPSFGRLDAYNMALSVIDESLRNLVAAGGNIRKAAMLDNFCLSSPEREEVLGDLVLSARGCYDAAKCFGVPFISGKDSLYNEWMDADGKVFSIPPTLLISSIGVVEDIDKCITMDFKDRGSPIFLIGETRDELGGSEYFRLLGVQGGVVPGLDFKTAPIIMARLQAAIEQGLVLACHDISEGGLALAVTEMAFSGDIGVELDLQEVSFAGTRRRHDTLLFSESNTRFLVEVREENVEDFARLFDDLPLARIGRTIRDKRLAVHSGDIKLVDLPLLLLRKKWLRKVV</sequence>
<dbReference type="Pfam" id="PF00586">
    <property type="entry name" value="AIRS"/>
    <property type="match status" value="2"/>
</dbReference>
<name>A0A0S8FVJ0_UNCW3</name>
<feature type="binding site" evidence="8">
    <location>
        <position position="458"/>
    </location>
    <ligand>
        <name>Mg(2+)</name>
        <dbReference type="ChEBI" id="CHEBI:18420"/>
        <label>2</label>
    </ligand>
</feature>